<evidence type="ECO:0000256" key="2">
    <source>
        <dbReference type="SAM" id="SignalP"/>
    </source>
</evidence>
<dbReference type="PANTHER" id="PTHR34216">
    <property type="match status" value="1"/>
</dbReference>
<proteinExistence type="predicted"/>
<reference evidence="4 5" key="1">
    <citation type="submission" date="2016-10" db="EMBL/GenBank/DDBJ databases">
        <authorList>
            <person name="de Groot N.N."/>
        </authorList>
    </citation>
    <scope>NUCLEOTIDE SEQUENCE [LARGE SCALE GENOMIC DNA]</scope>
    <source>
        <strain evidence="4 5">CGMCC 1.6848</strain>
    </source>
</reference>
<evidence type="ECO:0000259" key="3">
    <source>
        <dbReference type="PROSITE" id="PS51677"/>
    </source>
</evidence>
<dbReference type="Pfam" id="PF14883">
    <property type="entry name" value="GHL13"/>
    <property type="match status" value="1"/>
</dbReference>
<name>A0A1I3E6G8_9GAMM</name>
<dbReference type="PROSITE" id="PS51677">
    <property type="entry name" value="NODB"/>
    <property type="match status" value="1"/>
</dbReference>
<dbReference type="RefSeq" id="WP_092848367.1">
    <property type="nucleotide sequence ID" value="NZ_FOPY01000013.1"/>
</dbReference>
<accession>A0A1I3E6G8</accession>
<dbReference type="NCBIfam" id="TIGR03938">
    <property type="entry name" value="deacetyl_PgaB"/>
    <property type="match status" value="1"/>
</dbReference>
<keyword evidence="1 2" id="KW-0732">Signal</keyword>
<keyword evidence="5" id="KW-1185">Reference proteome</keyword>
<dbReference type="InterPro" id="IPR011330">
    <property type="entry name" value="Glyco_hydro/deAcase_b/a-brl"/>
</dbReference>
<sequence length="659" mass="76023">MSKWLTVLLALSLAMPAIAAASVARDTGRDPGRDPGEFSVISYHDVVDLDQTPNEKVYPQTITRNLLVQHFNLFAELGYHPVSYQQIIDAREGKQPLPEKAILLTFDDGYRSFYDIVYPLLKLYDYPAVTAVVGSWLDVPAGQQVPYGDTSLPRDHFMTWEQLREMQQSPLVEVASHTYDLHKGIIGNPFGNQQPAATTSAWSPSGYESESAYVDRVRNDMQMTRQRFQEELGNGPRIMIWPYGAYSNATLKLAAEAGMPHTFSLLEHVNNVNESPREMGRYLIDQETSMETIEEIVSDRTWERKVERIVHVDLDYVYDEDEAQQGRNLDMLLDRVKKQGASTVYLQAYADADGDGVAEALYFPNRHMPMKADLFNRVAWQLKKRAGVKVYAWMPVMAFDLGEGHTYVQDMRHGRPNPSYYRRLSPYDEANRQIIRDIYEDLGRLTKFDSLLFHDDGLLNDFEDASPQALQWYAREWGLPASVSQIRQDERSMSEWTRHKTQFLIDFTYELRDVADHYRQYDNKRFLIARNIYAPVILDPQSETWFAQDLEKFGKAYDYTAVMAMPYMEGANDANLWLKRLANEALRHVPAERLVFELQAIDWRNDSPVPSETLAHWMQLIRNEGIYNYGYYPDDFITGHPDIGVLRRHFSLTAHLGDA</sequence>
<dbReference type="InterPro" id="IPR051398">
    <property type="entry name" value="Polysacch_Deacetylase"/>
</dbReference>
<dbReference type="InterPro" id="IPR032772">
    <property type="entry name" value="PGA_deacetylase_PgaB_C"/>
</dbReference>
<evidence type="ECO:0000313" key="5">
    <source>
        <dbReference type="Proteomes" id="UP000199040"/>
    </source>
</evidence>
<dbReference type="GO" id="GO:0043708">
    <property type="term" value="P:cell adhesion involved in biofilm formation"/>
    <property type="evidence" value="ECO:0007669"/>
    <property type="project" value="InterPro"/>
</dbReference>
<dbReference type="PANTHER" id="PTHR34216:SF7">
    <property type="entry name" value="POLY-BETA-1,6-N-ACETYL-D-GLUCOSAMINE N-DEACETYLASE"/>
    <property type="match status" value="1"/>
</dbReference>
<dbReference type="GO" id="GO:0016810">
    <property type="term" value="F:hydrolase activity, acting on carbon-nitrogen (but not peptide) bonds"/>
    <property type="evidence" value="ECO:0007669"/>
    <property type="project" value="InterPro"/>
</dbReference>
<dbReference type="EMBL" id="FOPY01000013">
    <property type="protein sequence ID" value="SFH94546.1"/>
    <property type="molecule type" value="Genomic_DNA"/>
</dbReference>
<dbReference type="Pfam" id="PF01522">
    <property type="entry name" value="Polysacc_deac_1"/>
    <property type="match status" value="1"/>
</dbReference>
<dbReference type="InterPro" id="IPR002509">
    <property type="entry name" value="NODB_dom"/>
</dbReference>
<feature type="signal peptide" evidence="2">
    <location>
        <begin position="1"/>
        <end position="19"/>
    </location>
</feature>
<dbReference type="AlphaFoldDB" id="A0A1I3E6G8"/>
<dbReference type="Proteomes" id="UP000199040">
    <property type="component" value="Unassembled WGS sequence"/>
</dbReference>
<evidence type="ECO:0000256" key="1">
    <source>
        <dbReference type="ARBA" id="ARBA00022729"/>
    </source>
</evidence>
<organism evidence="4 5">
    <name type="scientific">Modicisalibacter xianhensis</name>
    <dbReference type="NCBI Taxonomy" id="442341"/>
    <lineage>
        <taxon>Bacteria</taxon>
        <taxon>Pseudomonadati</taxon>
        <taxon>Pseudomonadota</taxon>
        <taxon>Gammaproteobacteria</taxon>
        <taxon>Oceanospirillales</taxon>
        <taxon>Halomonadaceae</taxon>
        <taxon>Modicisalibacter</taxon>
    </lineage>
</organism>
<protein>
    <submittedName>
        <fullName evidence="4">Biofilm PGA synthesis lipoprotein PgaB</fullName>
    </submittedName>
</protein>
<feature type="chain" id="PRO_5011549648" evidence="2">
    <location>
        <begin position="20"/>
        <end position="659"/>
    </location>
</feature>
<feature type="domain" description="NodB homology" evidence="3">
    <location>
        <begin position="100"/>
        <end position="344"/>
    </location>
</feature>
<dbReference type="SUPFAM" id="SSF88713">
    <property type="entry name" value="Glycoside hydrolase/deacetylase"/>
    <property type="match status" value="1"/>
</dbReference>
<dbReference type="Gene3D" id="3.20.20.370">
    <property type="entry name" value="Glycoside hydrolase/deacetylase"/>
    <property type="match status" value="1"/>
</dbReference>
<evidence type="ECO:0000313" key="4">
    <source>
        <dbReference type="EMBL" id="SFH94546.1"/>
    </source>
</evidence>
<dbReference type="STRING" id="442341.SAMN04487959_1133"/>
<dbReference type="GO" id="GO:0005975">
    <property type="term" value="P:carbohydrate metabolic process"/>
    <property type="evidence" value="ECO:0007669"/>
    <property type="project" value="InterPro"/>
</dbReference>
<dbReference type="Gene3D" id="3.20.20.80">
    <property type="entry name" value="Glycosidases"/>
    <property type="match status" value="1"/>
</dbReference>
<gene>
    <name evidence="4" type="ORF">SAMN04487959_1133</name>
</gene>
<dbReference type="InterPro" id="IPR023854">
    <property type="entry name" value="PGA_deacetylase_PgaB"/>
</dbReference>
<keyword evidence="4" id="KW-0449">Lipoprotein</keyword>